<sequence>MFPSANQESRTRNVPLGIFHGLVACLYWGIVFVIPNFLGSFGDLDIVLTRYTIFGIFSLIACAIKNPSVIKKTPLYIWRKSLLWTLLINPVYYFGITLGIRYVGSAITVVIAGLAPIAVLYHSNTKQKELPYSLLFAISSVIITGVILTHLSALNLPTAASPLYSILGVIAVILSTSLWVIYVIRNQSLLEKHPNLTPDTWSYLIGISALIICLPMIIILDLCGITHVTHNLISHTPGSERLLFLLLCSAMGIFSSAKALTAWNKASLNLSPALLGAILIFEPIFGLVLTYLYSQSLPSLQEGIGIFLMLGGSLLCLVLFGRKVQKSLENSQVSSSNE</sequence>
<feature type="transmembrane region" description="Helical" evidence="1">
    <location>
        <begin position="76"/>
        <end position="96"/>
    </location>
</feature>
<accession>A0A0F7WV98</accession>
<feature type="transmembrane region" description="Helical" evidence="1">
    <location>
        <begin position="12"/>
        <end position="34"/>
    </location>
</feature>
<dbReference type="AlphaFoldDB" id="A0A0F7WV98"/>
<keyword evidence="1" id="KW-0812">Transmembrane</keyword>
<dbReference type="InterPro" id="IPR000620">
    <property type="entry name" value="EamA_dom"/>
</dbReference>
<evidence type="ECO:0000313" key="3">
    <source>
        <dbReference type="EMBL" id="CRI42254.1"/>
    </source>
</evidence>
<gene>
    <name evidence="3" type="ORF">BN1224_DC9_AP_00030</name>
</gene>
<evidence type="ECO:0000259" key="2">
    <source>
        <dbReference type="Pfam" id="PF00892"/>
    </source>
</evidence>
<feature type="transmembrane region" description="Helical" evidence="1">
    <location>
        <begin position="273"/>
        <end position="292"/>
    </location>
</feature>
<feature type="transmembrane region" description="Helical" evidence="1">
    <location>
        <begin position="163"/>
        <end position="182"/>
    </location>
</feature>
<dbReference type="Pfam" id="PF00892">
    <property type="entry name" value="EamA"/>
    <property type="match status" value="1"/>
</dbReference>
<feature type="transmembrane region" description="Helical" evidence="1">
    <location>
        <begin position="203"/>
        <end position="222"/>
    </location>
</feature>
<dbReference type="GO" id="GO:0016020">
    <property type="term" value="C:membrane"/>
    <property type="evidence" value="ECO:0007669"/>
    <property type="project" value="InterPro"/>
</dbReference>
<name>A0A0F7WV98_CHLPN</name>
<feature type="transmembrane region" description="Helical" evidence="1">
    <location>
        <begin position="102"/>
        <end position="121"/>
    </location>
</feature>
<feature type="transmembrane region" description="Helical" evidence="1">
    <location>
        <begin position="242"/>
        <end position="261"/>
    </location>
</feature>
<keyword evidence="1" id="KW-1133">Transmembrane helix</keyword>
<protein>
    <submittedName>
        <fullName evidence="3">Putative membrane protein</fullName>
    </submittedName>
</protein>
<feature type="transmembrane region" description="Helical" evidence="1">
    <location>
        <begin position="133"/>
        <end position="151"/>
    </location>
</feature>
<dbReference type="EMBL" id="LN847024">
    <property type="protein sequence ID" value="CRI42254.1"/>
    <property type="molecule type" value="Genomic_DNA"/>
</dbReference>
<reference evidence="3" key="1">
    <citation type="submission" date="2015-05" db="EMBL/GenBank/DDBJ databases">
        <authorList>
            <person name="Rattei Thomas"/>
        </authorList>
    </citation>
    <scope>NUCLEOTIDE SEQUENCE</scope>
    <source>
        <strain evidence="3">DC9</strain>
    </source>
</reference>
<evidence type="ECO:0000256" key="1">
    <source>
        <dbReference type="SAM" id="Phobius"/>
    </source>
</evidence>
<feature type="transmembrane region" description="Helical" evidence="1">
    <location>
        <begin position="304"/>
        <end position="321"/>
    </location>
</feature>
<organism evidence="3">
    <name type="scientific">Chlamydia pneumoniae</name>
    <name type="common">Chlamydophila pneumoniae</name>
    <dbReference type="NCBI Taxonomy" id="83558"/>
    <lineage>
        <taxon>Bacteria</taxon>
        <taxon>Pseudomonadati</taxon>
        <taxon>Chlamydiota</taxon>
        <taxon>Chlamydiia</taxon>
        <taxon>Chlamydiales</taxon>
        <taxon>Chlamydiaceae</taxon>
        <taxon>Chlamydia/Chlamydophila group</taxon>
        <taxon>Chlamydia</taxon>
    </lineage>
</organism>
<proteinExistence type="predicted"/>
<feature type="domain" description="EamA" evidence="2">
    <location>
        <begin position="167"/>
        <end position="316"/>
    </location>
</feature>
<keyword evidence="1" id="KW-0472">Membrane</keyword>
<feature type="transmembrane region" description="Helical" evidence="1">
    <location>
        <begin position="46"/>
        <end position="64"/>
    </location>
</feature>